<evidence type="ECO:0000313" key="3">
    <source>
        <dbReference type="Proteomes" id="UP000324101"/>
    </source>
</evidence>
<dbReference type="Proteomes" id="UP000324101">
    <property type="component" value="Chromosome"/>
</dbReference>
<dbReference type="EMBL" id="CP029189">
    <property type="protein sequence ID" value="QES58595.1"/>
    <property type="molecule type" value="Genomic_DNA"/>
</dbReference>
<proteinExistence type="predicted"/>
<protein>
    <recommendedName>
        <fullName evidence="1">Type VII secretion system protein EssD-like domain-containing protein</fullName>
    </recommendedName>
</protein>
<dbReference type="OrthoDB" id="3658262at2"/>
<dbReference type="Pfam" id="PF13930">
    <property type="entry name" value="Endonuclea_NS_2"/>
    <property type="match status" value="1"/>
</dbReference>
<dbReference type="AlphaFoldDB" id="A0A5P2DTR6"/>
<name>A0A5P2DTR6_STRVZ</name>
<sequence length="359" mass="37469">MPIVRMSDQQNPQGAGAAAAGYLWAQNNLPDGWGLNKPLTRAKSGAADRAARTCGTFQARTDLVATDSCAGFPFAAAHEGGTDGAQCAELLPRLSARGWVVDVLDGSTSSPCARAHVPLADHQAAERQLSEGFTNQRVVENDQFTVEIGGSIAEPYAVCRQSTPAGAFTSGSGWIKNTTEPVLHVNKTTTPPGPPGTRASAAQACLGTLSGKGSDAKGNITGWADADLFRQANSSTAGLARCHLIANVLGGTGAVEDGGQINLVPCWQQGMNTGTPSMRTYETLAQNSMKPVAKGGILGPNDAIFYQVTPDYRNSDSTIPQGVTMTARVERSDGTSQPLFPDIYIANTYKDTGLLNLGN</sequence>
<dbReference type="InterPro" id="IPR044929">
    <property type="entry name" value="DNA/RNA_non-sp_Endonuclease_sf"/>
</dbReference>
<reference evidence="2 3" key="1">
    <citation type="submission" date="2018-05" db="EMBL/GenBank/DDBJ databases">
        <title>Streptomyces venezuelae.</title>
        <authorList>
            <person name="Kim W."/>
            <person name="Lee N."/>
            <person name="Cho B.-K."/>
        </authorList>
    </citation>
    <scope>NUCLEOTIDE SEQUENCE [LARGE SCALE GENOMIC DNA]</scope>
    <source>
        <strain evidence="2 3">ATCC 21018</strain>
    </source>
</reference>
<accession>A0A5P2DTR6</accession>
<organism evidence="2 3">
    <name type="scientific">Streptomyces venezuelae</name>
    <dbReference type="NCBI Taxonomy" id="54571"/>
    <lineage>
        <taxon>Bacteria</taxon>
        <taxon>Bacillati</taxon>
        <taxon>Actinomycetota</taxon>
        <taxon>Actinomycetes</taxon>
        <taxon>Kitasatosporales</taxon>
        <taxon>Streptomycetaceae</taxon>
        <taxon>Streptomyces</taxon>
    </lineage>
</organism>
<evidence type="ECO:0000313" key="2">
    <source>
        <dbReference type="EMBL" id="QES58595.1"/>
    </source>
</evidence>
<evidence type="ECO:0000259" key="1">
    <source>
        <dbReference type="Pfam" id="PF13930"/>
    </source>
</evidence>
<gene>
    <name evidence="2" type="ORF">DEJ51_00440</name>
</gene>
<dbReference type="Gene3D" id="3.40.570.10">
    <property type="entry name" value="Extracellular Endonuclease, subunit A"/>
    <property type="match status" value="1"/>
</dbReference>
<feature type="domain" description="Type VII secretion system protein EssD-like" evidence="1">
    <location>
        <begin position="198"/>
        <end position="329"/>
    </location>
</feature>
<dbReference type="InterPro" id="IPR044927">
    <property type="entry name" value="Endonuclea_NS_2"/>
</dbReference>